<dbReference type="Proteomes" id="UP000001312">
    <property type="component" value="Unassembled WGS sequence"/>
</dbReference>
<evidence type="ECO:0000259" key="3">
    <source>
        <dbReference type="Pfam" id="PF13649"/>
    </source>
</evidence>
<organism evidence="4 5">
    <name type="scientific">Sclerotinia sclerotiorum (strain ATCC 18683 / 1980 / Ss-1)</name>
    <name type="common">White mold</name>
    <name type="synonym">Whetzelinia sclerotiorum</name>
    <dbReference type="NCBI Taxonomy" id="665079"/>
    <lineage>
        <taxon>Eukaryota</taxon>
        <taxon>Fungi</taxon>
        <taxon>Dikarya</taxon>
        <taxon>Ascomycota</taxon>
        <taxon>Pezizomycotina</taxon>
        <taxon>Leotiomycetes</taxon>
        <taxon>Helotiales</taxon>
        <taxon>Sclerotiniaceae</taxon>
        <taxon>Sclerotinia</taxon>
    </lineage>
</organism>
<gene>
    <name evidence="4" type="ORF">SS1G_06665</name>
</gene>
<dbReference type="PANTHER" id="PTHR43861:SF1">
    <property type="entry name" value="TRANS-ACONITATE 2-METHYLTRANSFERASE"/>
    <property type="match status" value="1"/>
</dbReference>
<reference evidence="5" key="1">
    <citation type="journal article" date="2011" name="PLoS Genet.">
        <title>Genomic analysis of the necrotrophic fungal pathogens Sclerotinia sclerotiorum and Botrytis cinerea.</title>
        <authorList>
            <person name="Amselem J."/>
            <person name="Cuomo C.A."/>
            <person name="van Kan J.A."/>
            <person name="Viaud M."/>
            <person name="Benito E.P."/>
            <person name="Couloux A."/>
            <person name="Coutinho P.M."/>
            <person name="de Vries R.P."/>
            <person name="Dyer P.S."/>
            <person name="Fillinger S."/>
            <person name="Fournier E."/>
            <person name="Gout L."/>
            <person name="Hahn M."/>
            <person name="Kohn L."/>
            <person name="Lapalu N."/>
            <person name="Plummer K.M."/>
            <person name="Pradier J.M."/>
            <person name="Quevillon E."/>
            <person name="Sharon A."/>
            <person name="Simon A."/>
            <person name="ten Have A."/>
            <person name="Tudzynski B."/>
            <person name="Tudzynski P."/>
            <person name="Wincker P."/>
            <person name="Andrew M."/>
            <person name="Anthouard V."/>
            <person name="Beever R.E."/>
            <person name="Beffa R."/>
            <person name="Benoit I."/>
            <person name="Bouzid O."/>
            <person name="Brault B."/>
            <person name="Chen Z."/>
            <person name="Choquer M."/>
            <person name="Collemare J."/>
            <person name="Cotton P."/>
            <person name="Danchin E.G."/>
            <person name="Da Silva C."/>
            <person name="Gautier A."/>
            <person name="Giraud C."/>
            <person name="Giraud T."/>
            <person name="Gonzalez C."/>
            <person name="Grossetete S."/>
            <person name="Guldener U."/>
            <person name="Henrissat B."/>
            <person name="Howlett B.J."/>
            <person name="Kodira C."/>
            <person name="Kretschmer M."/>
            <person name="Lappartient A."/>
            <person name="Leroch M."/>
            <person name="Levis C."/>
            <person name="Mauceli E."/>
            <person name="Neuveglise C."/>
            <person name="Oeser B."/>
            <person name="Pearson M."/>
            <person name="Poulain J."/>
            <person name="Poussereau N."/>
            <person name="Quesneville H."/>
            <person name="Rascle C."/>
            <person name="Schumacher J."/>
            <person name="Segurens B."/>
            <person name="Sexton A."/>
            <person name="Silva E."/>
            <person name="Sirven C."/>
            <person name="Soanes D.M."/>
            <person name="Talbot N.J."/>
            <person name="Templeton M."/>
            <person name="Yandava C."/>
            <person name="Yarden O."/>
            <person name="Zeng Q."/>
            <person name="Rollins J.A."/>
            <person name="Lebrun M.H."/>
            <person name="Dickman M."/>
        </authorList>
    </citation>
    <scope>NUCLEOTIDE SEQUENCE [LARGE SCALE GENOMIC DNA]</scope>
    <source>
        <strain evidence="5">ATCC 18683 / 1980 / Ss-1</strain>
    </source>
</reference>
<dbReference type="KEGG" id="ssl:SS1G_06665"/>
<keyword evidence="2" id="KW-0808">Transferase</keyword>
<dbReference type="SUPFAM" id="SSF53335">
    <property type="entry name" value="S-adenosyl-L-methionine-dependent methyltransferases"/>
    <property type="match status" value="1"/>
</dbReference>
<dbReference type="InterPro" id="IPR029063">
    <property type="entry name" value="SAM-dependent_MTases_sf"/>
</dbReference>
<dbReference type="AlphaFoldDB" id="A7EMW6"/>
<evidence type="ECO:0000313" key="4">
    <source>
        <dbReference type="EMBL" id="EDO04182.1"/>
    </source>
</evidence>
<name>A7EMW6_SCLS1</name>
<dbReference type="OMA" id="LVIECHY"/>
<dbReference type="InParanoid" id="A7EMW6"/>
<protein>
    <recommendedName>
        <fullName evidence="3">Methyltransferase domain-containing protein</fullName>
    </recommendedName>
</protein>
<proteinExistence type="predicted"/>
<dbReference type="InterPro" id="IPR041698">
    <property type="entry name" value="Methyltransf_25"/>
</dbReference>
<evidence type="ECO:0000313" key="5">
    <source>
        <dbReference type="Proteomes" id="UP000001312"/>
    </source>
</evidence>
<keyword evidence="1" id="KW-0489">Methyltransferase</keyword>
<keyword evidence="5" id="KW-1185">Reference proteome</keyword>
<dbReference type="EMBL" id="CH476628">
    <property type="protein sequence ID" value="EDO04182.1"/>
    <property type="molecule type" value="Genomic_DNA"/>
</dbReference>
<dbReference type="GO" id="GO:0032259">
    <property type="term" value="P:methylation"/>
    <property type="evidence" value="ECO:0007669"/>
    <property type="project" value="UniProtKB-KW"/>
</dbReference>
<dbReference type="GO" id="GO:0008168">
    <property type="term" value="F:methyltransferase activity"/>
    <property type="evidence" value="ECO:0000318"/>
    <property type="project" value="GO_Central"/>
</dbReference>
<dbReference type="STRING" id="665079.A7EMW6"/>
<accession>A7EMW6</accession>
<dbReference type="CDD" id="cd02440">
    <property type="entry name" value="AdoMet_MTases"/>
    <property type="match status" value="1"/>
</dbReference>
<evidence type="ECO:0000256" key="2">
    <source>
        <dbReference type="ARBA" id="ARBA00022679"/>
    </source>
</evidence>
<evidence type="ECO:0000256" key="1">
    <source>
        <dbReference type="ARBA" id="ARBA00022603"/>
    </source>
</evidence>
<feature type="domain" description="Methyltransferase" evidence="3">
    <location>
        <begin position="46"/>
        <end position="145"/>
    </location>
</feature>
<sequence>MPTETPQYVYDHIQKPYDYIRTASIALIERENIYSTITPYIHGARILELACGSGFYTSNFISWGAASVLGVDISPVMIERAREHSRSNHEEDSISFIHADCSIPREYEGGQFDIVFAAWLLNYAPDREGLVNMFRNVQMNLKEGGRFIAVTLAPSSNPVEVVDAEARIRPLSEGGSGYLFSKYLRDVKDGIFIHVRADTSVGDLVIECHYLRKEVYEEAAREAGLRGSLEWGVTRVPERYLRGEGEGGASLRELIWKLVIQMRMDRAEVLDKSVNASFRHVWSKYSCGGQKVCNPETLCTYQKMTDSVLFVSSFSSSLSQQHFQKDKIINSAETSLCFWQRA</sequence>
<dbReference type="Pfam" id="PF13649">
    <property type="entry name" value="Methyltransf_25"/>
    <property type="match status" value="1"/>
</dbReference>
<dbReference type="RefSeq" id="XP_001592424.1">
    <property type="nucleotide sequence ID" value="XM_001592374.1"/>
</dbReference>
<dbReference type="GeneID" id="5488437"/>
<dbReference type="Gene3D" id="3.40.50.150">
    <property type="entry name" value="Vaccinia Virus protein VP39"/>
    <property type="match status" value="1"/>
</dbReference>
<dbReference type="PANTHER" id="PTHR43861">
    <property type="entry name" value="TRANS-ACONITATE 2-METHYLTRANSFERASE-RELATED"/>
    <property type="match status" value="1"/>
</dbReference>